<reference evidence="5" key="2">
    <citation type="submission" date="2025-09" db="UniProtKB">
        <authorList>
            <consortium name="Ensembl"/>
        </authorList>
    </citation>
    <scope>IDENTIFICATION</scope>
</reference>
<evidence type="ECO:0000256" key="4">
    <source>
        <dbReference type="ARBA" id="ARBA00023186"/>
    </source>
</evidence>
<dbReference type="GO" id="GO:0140662">
    <property type="term" value="F:ATP-dependent protein folding chaperone"/>
    <property type="evidence" value="ECO:0007669"/>
    <property type="project" value="InterPro"/>
</dbReference>
<dbReference type="InterPro" id="IPR036890">
    <property type="entry name" value="HATPase_C_sf"/>
</dbReference>
<keyword evidence="2" id="KW-0547">Nucleotide-binding</keyword>
<evidence type="ECO:0000256" key="3">
    <source>
        <dbReference type="ARBA" id="ARBA00022840"/>
    </source>
</evidence>
<dbReference type="GeneTree" id="ENSGT01020000230401"/>
<dbReference type="GO" id="GO:0016887">
    <property type="term" value="F:ATP hydrolysis activity"/>
    <property type="evidence" value="ECO:0007669"/>
    <property type="project" value="InterPro"/>
</dbReference>
<dbReference type="InterPro" id="IPR001404">
    <property type="entry name" value="Hsp90_fam"/>
</dbReference>
<dbReference type="SUPFAM" id="SSF55874">
    <property type="entry name" value="ATPase domain of HSP90 chaperone/DNA topoisomerase II/histidine kinase"/>
    <property type="match status" value="1"/>
</dbReference>
<proteinExistence type="inferred from homology"/>
<name>A0A8C5K1A0_JACJA</name>
<evidence type="ECO:0000313" key="6">
    <source>
        <dbReference type="Proteomes" id="UP000694385"/>
    </source>
</evidence>
<evidence type="ECO:0000313" key="5">
    <source>
        <dbReference type="Ensembl" id="ENSJJAP00000001013.1"/>
    </source>
</evidence>
<dbReference type="GO" id="GO:0005524">
    <property type="term" value="F:ATP binding"/>
    <property type="evidence" value="ECO:0007669"/>
    <property type="project" value="UniProtKB-KW"/>
</dbReference>
<keyword evidence="4" id="KW-0143">Chaperone</keyword>
<evidence type="ECO:0000256" key="1">
    <source>
        <dbReference type="ARBA" id="ARBA00008239"/>
    </source>
</evidence>
<accession>A0A8C5K1A0</accession>
<dbReference type="Ensembl" id="ENSJJAT00000001123.1">
    <property type="protein sequence ID" value="ENSJJAP00000001013.1"/>
    <property type="gene ID" value="ENSJJAG00000000877.1"/>
</dbReference>
<sequence>MPEEVETFALQAETSQLMSLINTFYSNKEIFLWEWISNASDDLDKIHYESLTDLSKLDSGKELKIDIILNPQECTLTLPSWRLYRRVQTSP</sequence>
<dbReference type="Proteomes" id="UP000694385">
    <property type="component" value="Unassembled WGS sequence"/>
</dbReference>
<protein>
    <submittedName>
        <fullName evidence="5">Uncharacterized protein</fullName>
    </submittedName>
</protein>
<dbReference type="Gene3D" id="3.30.565.10">
    <property type="entry name" value="Histidine kinase-like ATPase, C-terminal domain"/>
    <property type="match status" value="1"/>
</dbReference>
<comment type="similarity">
    <text evidence="1">Belongs to the heat shock protein 90 family.</text>
</comment>
<keyword evidence="6" id="KW-1185">Reference proteome</keyword>
<evidence type="ECO:0000256" key="2">
    <source>
        <dbReference type="ARBA" id="ARBA00022741"/>
    </source>
</evidence>
<dbReference type="AlphaFoldDB" id="A0A8C5K1A0"/>
<dbReference type="OMA" id="TILIYQM"/>
<reference evidence="5" key="1">
    <citation type="submission" date="2025-08" db="UniProtKB">
        <authorList>
            <consortium name="Ensembl"/>
        </authorList>
    </citation>
    <scope>IDENTIFICATION</scope>
</reference>
<dbReference type="GO" id="GO:0051082">
    <property type="term" value="F:unfolded protein binding"/>
    <property type="evidence" value="ECO:0007669"/>
    <property type="project" value="InterPro"/>
</dbReference>
<keyword evidence="3" id="KW-0067">ATP-binding</keyword>
<dbReference type="PANTHER" id="PTHR11528">
    <property type="entry name" value="HEAT SHOCK PROTEIN 90 FAMILY MEMBER"/>
    <property type="match status" value="1"/>
</dbReference>
<organism evidence="5 6">
    <name type="scientific">Jaculus jaculus</name>
    <name type="common">Lesser Egyptian jerboa</name>
    <dbReference type="NCBI Taxonomy" id="51337"/>
    <lineage>
        <taxon>Eukaryota</taxon>
        <taxon>Metazoa</taxon>
        <taxon>Chordata</taxon>
        <taxon>Craniata</taxon>
        <taxon>Vertebrata</taxon>
        <taxon>Euteleostomi</taxon>
        <taxon>Mammalia</taxon>
        <taxon>Eutheria</taxon>
        <taxon>Euarchontoglires</taxon>
        <taxon>Glires</taxon>
        <taxon>Rodentia</taxon>
        <taxon>Myomorpha</taxon>
        <taxon>Dipodoidea</taxon>
        <taxon>Dipodidae</taxon>
        <taxon>Dipodinae</taxon>
        <taxon>Jaculus</taxon>
    </lineage>
</organism>